<feature type="domain" description="HTH myb-type" evidence="6">
    <location>
        <begin position="177"/>
        <end position="229"/>
    </location>
</feature>
<evidence type="ECO:0000256" key="3">
    <source>
        <dbReference type="ARBA" id="ARBA00023242"/>
    </source>
</evidence>
<dbReference type="Pfam" id="PF00249">
    <property type="entry name" value="Myb_DNA-binding"/>
    <property type="match status" value="2"/>
</dbReference>
<dbReference type="SMART" id="SM00717">
    <property type="entry name" value="SANT"/>
    <property type="match status" value="2"/>
</dbReference>
<dbReference type="EMBL" id="JAGKQM010000015">
    <property type="protein sequence ID" value="KAH0876742.1"/>
    <property type="molecule type" value="Genomic_DNA"/>
</dbReference>
<dbReference type="PANTHER" id="PTHR10641">
    <property type="entry name" value="MYB FAMILY TRANSCRIPTION FACTOR"/>
    <property type="match status" value="1"/>
</dbReference>
<evidence type="ECO:0000313" key="8">
    <source>
        <dbReference type="Proteomes" id="UP000824890"/>
    </source>
</evidence>
<dbReference type="InterPro" id="IPR015495">
    <property type="entry name" value="Myb_TF_plants"/>
</dbReference>
<keyword evidence="3" id="KW-0539">Nucleus</keyword>
<dbReference type="PROSITE" id="PS51294">
    <property type="entry name" value="HTH_MYB"/>
    <property type="match status" value="2"/>
</dbReference>
<dbReference type="InterPro" id="IPR017930">
    <property type="entry name" value="Myb_dom"/>
</dbReference>
<gene>
    <name evidence="7" type="ORF">HID58_064136</name>
</gene>
<accession>A0ABQ7Z9K3</accession>
<comment type="subcellular location">
    <subcellularLocation>
        <location evidence="1">Nucleus</location>
    </subcellularLocation>
</comment>
<organism evidence="7 8">
    <name type="scientific">Brassica napus</name>
    <name type="common">Rape</name>
    <dbReference type="NCBI Taxonomy" id="3708"/>
    <lineage>
        <taxon>Eukaryota</taxon>
        <taxon>Viridiplantae</taxon>
        <taxon>Streptophyta</taxon>
        <taxon>Embryophyta</taxon>
        <taxon>Tracheophyta</taxon>
        <taxon>Spermatophyta</taxon>
        <taxon>Magnoliopsida</taxon>
        <taxon>eudicotyledons</taxon>
        <taxon>Gunneridae</taxon>
        <taxon>Pentapetalae</taxon>
        <taxon>rosids</taxon>
        <taxon>malvids</taxon>
        <taxon>Brassicales</taxon>
        <taxon>Brassicaceae</taxon>
        <taxon>Brassiceae</taxon>
        <taxon>Brassica</taxon>
    </lineage>
</organism>
<dbReference type="Proteomes" id="UP000824890">
    <property type="component" value="Unassembled WGS sequence"/>
</dbReference>
<protein>
    <submittedName>
        <fullName evidence="7">Uncharacterized protein</fullName>
    </submittedName>
</protein>
<dbReference type="CDD" id="cd00167">
    <property type="entry name" value="SANT"/>
    <property type="match status" value="2"/>
</dbReference>
<dbReference type="SUPFAM" id="SSF46689">
    <property type="entry name" value="Homeodomain-like"/>
    <property type="match status" value="1"/>
</dbReference>
<evidence type="ECO:0000256" key="4">
    <source>
        <dbReference type="SAM" id="MobiDB-lite"/>
    </source>
</evidence>
<proteinExistence type="predicted"/>
<reference evidence="7 8" key="1">
    <citation type="submission" date="2021-05" db="EMBL/GenBank/DDBJ databases">
        <title>Genome Assembly of Synthetic Allotetraploid Brassica napus Reveals Homoeologous Exchanges between Subgenomes.</title>
        <authorList>
            <person name="Davis J.T."/>
        </authorList>
    </citation>
    <scope>NUCLEOTIDE SEQUENCE [LARGE SCALE GENOMIC DNA]</scope>
    <source>
        <strain evidence="8">cv. Da-Ae</strain>
        <tissue evidence="7">Seedling</tissue>
    </source>
</reference>
<comment type="caution">
    <text evidence="7">The sequence shown here is derived from an EMBL/GenBank/DDBJ whole genome shotgun (WGS) entry which is preliminary data.</text>
</comment>
<dbReference type="Gene3D" id="1.10.10.60">
    <property type="entry name" value="Homeodomain-like"/>
    <property type="match status" value="2"/>
</dbReference>
<evidence type="ECO:0000259" key="6">
    <source>
        <dbReference type="PROSITE" id="PS51294"/>
    </source>
</evidence>
<feature type="domain" description="Myb-like" evidence="5">
    <location>
        <begin position="230"/>
        <end position="280"/>
    </location>
</feature>
<dbReference type="InterPro" id="IPR009057">
    <property type="entry name" value="Homeodomain-like_sf"/>
</dbReference>
<sequence length="418" mass="47671">MEPHLATRLSEKVLGLKLQQGLLENQSFFTTKAKHHHGFTHKTWTSKQTKGNADQQQQQLESLTSLASFSDTKDLSIRIQTRMNTTIFEATQMSEGIEEGFTGILLDSDTLGRSFCAEKTKQPARVVGMRATTTYEDNKNYLDNIFIFVDPCRPILSQFSRIRLKKKKMGRRPCCEKMGLKKGPWSAEEDRILISHIRLHGHPNWRALPQLAGLLRCGKSCRLRWINYLRPDIKRGNFTPQEEETIINLHQSLGNRWSAIAAKLPGRTDNEIKNVWHTHLKKRIQHNQDQNISETICDNDEQLVSVMDEKRPSSPQQQSSSSTNISAVTTSSNNNDVSNNNIKDSATSPEDVLPLIDESFWSEVVSMDYNISGDEEIKIEDWESSLDSNIKGYNHDMESWFDNLLTSNLTTGENSDIF</sequence>
<feature type="domain" description="HTH myb-type" evidence="6">
    <location>
        <begin position="230"/>
        <end position="284"/>
    </location>
</feature>
<evidence type="ECO:0000256" key="2">
    <source>
        <dbReference type="ARBA" id="ARBA00023125"/>
    </source>
</evidence>
<feature type="compositionally biased region" description="Low complexity" evidence="4">
    <location>
        <begin position="313"/>
        <end position="341"/>
    </location>
</feature>
<name>A0ABQ7Z9K3_BRANA</name>
<dbReference type="InterPro" id="IPR001005">
    <property type="entry name" value="SANT/Myb"/>
</dbReference>
<evidence type="ECO:0000313" key="7">
    <source>
        <dbReference type="EMBL" id="KAH0876742.1"/>
    </source>
</evidence>
<evidence type="ECO:0000259" key="5">
    <source>
        <dbReference type="PROSITE" id="PS50090"/>
    </source>
</evidence>
<feature type="region of interest" description="Disordered" evidence="4">
    <location>
        <begin position="307"/>
        <end position="349"/>
    </location>
</feature>
<dbReference type="PROSITE" id="PS50090">
    <property type="entry name" value="MYB_LIKE"/>
    <property type="match status" value="2"/>
</dbReference>
<dbReference type="PANTHER" id="PTHR10641:SF1383">
    <property type="entry name" value="TRANSCRIPTION FACTOR MYB13"/>
    <property type="match status" value="1"/>
</dbReference>
<feature type="domain" description="Myb-like" evidence="5">
    <location>
        <begin position="177"/>
        <end position="229"/>
    </location>
</feature>
<keyword evidence="2" id="KW-0238">DNA-binding</keyword>
<evidence type="ECO:0000256" key="1">
    <source>
        <dbReference type="ARBA" id="ARBA00004123"/>
    </source>
</evidence>
<keyword evidence="8" id="KW-1185">Reference proteome</keyword>